<dbReference type="EMBL" id="LT671823">
    <property type="protein sequence ID" value="SHO77848.1"/>
    <property type="molecule type" value="Genomic_DNA"/>
</dbReference>
<feature type="compositionally biased region" description="Polar residues" evidence="1">
    <location>
        <begin position="606"/>
        <end position="618"/>
    </location>
</feature>
<organism evidence="2 3">
    <name type="scientific">Malassezia sympodialis (strain ATCC 42132)</name>
    <name type="common">Atopic eczema-associated yeast</name>
    <dbReference type="NCBI Taxonomy" id="1230383"/>
    <lineage>
        <taxon>Eukaryota</taxon>
        <taxon>Fungi</taxon>
        <taxon>Dikarya</taxon>
        <taxon>Basidiomycota</taxon>
        <taxon>Ustilaginomycotina</taxon>
        <taxon>Malasseziomycetes</taxon>
        <taxon>Malasseziales</taxon>
        <taxon>Malasseziaceae</taxon>
        <taxon>Malassezia</taxon>
    </lineage>
</organism>
<dbReference type="OrthoDB" id="2536714at2759"/>
<feature type="compositionally biased region" description="Basic residues" evidence="1">
    <location>
        <begin position="392"/>
        <end position="402"/>
    </location>
</feature>
<sequence length="618" mass="68088">MSHPSKENMGLGYYRRPFSNRMSTIPRSHGFDSLQDLLEREGYKETRIVTPVAKIPTQIDAQAPDDVDMPDVNVPVAKNAGKPLDSARSTSFQNEAKHNDIQAWMQGILSSHAGAPEEPIRHRHREPSLKKTRSDADIRARTLRRRSSLWDASVAYRTGTAKPAEPIPPVPPLPPAHTKKPVADFTNTSSSLPMAPKAPVTTTTEAPLQMESAIAFLSTPAEPVLSRQDAVVQTVDKDPTATLPRGLRRSKSEDLLHKALKSRRSQKPELPPTCTCGRNTVKFGAVEPRWHMNDCPIRTVWEATAPEPVPPPPPRLTISTPRGVSSPKHLDLAGREYDPMDVPGNVAYLFRLSQPGIGLVKRATLAGLNGLFKSQEKVPTPTNPLIRSRSPSPRKHSAHRLSRSTSLPRIDALKTGSAALMSSNQESGSLDSKSNESVWTGSQRIHELRQHVEERIRQDEATSLGRAKSTLHKSPPQTNVAETSVSDAWESPTLQRQRRRGPPHIPQDLTEMFDQPRPDTTEAISEDTSYALSGMEPSVKPAPQISMTSSAVPSISVLQTMTRNDAKAPSLSNQSVAGKMPYSPAAIRRMPSRRRAVHGSRHVLRQTPQEQVQTVYRS</sequence>
<feature type="region of interest" description="Disordered" evidence="1">
    <location>
        <begin position="113"/>
        <end position="136"/>
    </location>
</feature>
<feature type="region of interest" description="Disordered" evidence="1">
    <location>
        <begin position="374"/>
        <end position="410"/>
    </location>
</feature>
<feature type="compositionally biased region" description="Basic residues" evidence="1">
    <location>
        <begin position="590"/>
        <end position="604"/>
    </location>
</feature>
<dbReference type="Proteomes" id="UP000186303">
    <property type="component" value="Chromosome 3"/>
</dbReference>
<accession>M5E5T6</accession>
<evidence type="ECO:0000313" key="3">
    <source>
        <dbReference type="Proteomes" id="UP000186303"/>
    </source>
</evidence>
<feature type="compositionally biased region" description="Basic and acidic residues" evidence="1">
    <location>
        <begin position="126"/>
        <end position="136"/>
    </location>
</feature>
<feature type="compositionally biased region" description="Polar residues" evidence="1">
    <location>
        <begin position="475"/>
        <end position="486"/>
    </location>
</feature>
<dbReference type="OMA" id="RIHELHQ"/>
<dbReference type="AlphaFoldDB" id="M5E5T6"/>
<evidence type="ECO:0000313" key="2">
    <source>
        <dbReference type="EMBL" id="SHO77848.1"/>
    </source>
</evidence>
<keyword evidence="3" id="KW-1185">Reference proteome</keyword>
<feature type="region of interest" description="Disordered" evidence="1">
    <location>
        <begin position="306"/>
        <end position="327"/>
    </location>
</feature>
<evidence type="ECO:0000256" key="1">
    <source>
        <dbReference type="SAM" id="MobiDB-lite"/>
    </source>
</evidence>
<dbReference type="RefSeq" id="XP_018739118.1">
    <property type="nucleotide sequence ID" value="XM_018885577.1"/>
</dbReference>
<reference evidence="3" key="1">
    <citation type="journal article" date="2017" name="Nucleic Acids Res.">
        <title>Proteogenomics produces comprehensive and highly accurate protein-coding gene annotation in a complete genome assembly of Malassezia sympodialis.</title>
        <authorList>
            <person name="Zhu Y."/>
            <person name="Engstroem P.G."/>
            <person name="Tellgren-Roth C."/>
            <person name="Baudo C.D."/>
            <person name="Kennell J.C."/>
            <person name="Sun S."/>
            <person name="Billmyre R.B."/>
            <person name="Schroeder M.S."/>
            <person name="Andersson A."/>
            <person name="Holm T."/>
            <person name="Sigurgeirsson B."/>
            <person name="Wu G."/>
            <person name="Sankaranarayanan S.R."/>
            <person name="Siddharthan R."/>
            <person name="Sanyal K."/>
            <person name="Lundeberg J."/>
            <person name="Nystedt B."/>
            <person name="Boekhout T."/>
            <person name="Dawson T.L. Jr."/>
            <person name="Heitman J."/>
            <person name="Scheynius A."/>
            <person name="Lehtioe J."/>
        </authorList>
    </citation>
    <scope>NUCLEOTIDE SEQUENCE [LARGE SCALE GENOMIC DNA]</scope>
    <source>
        <strain evidence="3">ATCC 42132</strain>
    </source>
</reference>
<dbReference type="KEGG" id="msym:MSY001_0489"/>
<dbReference type="VEuPathDB" id="FungiDB:MSYG_2190"/>
<name>M5E5T6_MALS4</name>
<proteinExistence type="predicted"/>
<feature type="region of interest" description="Disordered" evidence="1">
    <location>
        <begin position="588"/>
        <end position="618"/>
    </location>
</feature>
<dbReference type="HOGENOM" id="CLU_442166_0_0_1"/>
<protein>
    <submittedName>
        <fullName evidence="2">Uncharacterized protein</fullName>
    </submittedName>
</protein>
<gene>
    <name evidence="2" type="ORF">MSYG_2190</name>
</gene>
<feature type="region of interest" description="Disordered" evidence="1">
    <location>
        <begin position="461"/>
        <end position="521"/>
    </location>
</feature>